<dbReference type="PANTHER" id="PTHR12774:SF2">
    <property type="entry name" value="PEROXISOMAL BIOGENESIS FACTOR 19"/>
    <property type="match status" value="1"/>
</dbReference>
<organism evidence="2 3">
    <name type="scientific">Rhodofomes roseus</name>
    <dbReference type="NCBI Taxonomy" id="34475"/>
    <lineage>
        <taxon>Eukaryota</taxon>
        <taxon>Fungi</taxon>
        <taxon>Dikarya</taxon>
        <taxon>Basidiomycota</taxon>
        <taxon>Agaricomycotina</taxon>
        <taxon>Agaricomycetes</taxon>
        <taxon>Polyporales</taxon>
        <taxon>Rhodofomes</taxon>
    </lineage>
</organism>
<dbReference type="Gene3D" id="1.20.120.900">
    <property type="entry name" value="Pex19, mPTS binding domain"/>
    <property type="match status" value="1"/>
</dbReference>
<dbReference type="GeneID" id="72004299"/>
<dbReference type="PANTHER" id="PTHR12774">
    <property type="entry name" value="PEROXISOMAL BIOGENESIS FACTOR 19"/>
    <property type="match status" value="1"/>
</dbReference>
<evidence type="ECO:0000313" key="3">
    <source>
        <dbReference type="Proteomes" id="UP000814176"/>
    </source>
</evidence>
<evidence type="ECO:0000313" key="2">
    <source>
        <dbReference type="EMBL" id="KAH9838059.1"/>
    </source>
</evidence>
<dbReference type="Proteomes" id="UP000814176">
    <property type="component" value="Unassembled WGS sequence"/>
</dbReference>
<feature type="compositionally biased region" description="Low complexity" evidence="1">
    <location>
        <begin position="86"/>
        <end position="103"/>
    </location>
</feature>
<reference evidence="2 3" key="1">
    <citation type="journal article" date="2021" name="Environ. Microbiol.">
        <title>Gene family expansions and transcriptome signatures uncover fungal adaptations to wood decay.</title>
        <authorList>
            <person name="Hage H."/>
            <person name="Miyauchi S."/>
            <person name="Viragh M."/>
            <person name="Drula E."/>
            <person name="Min B."/>
            <person name="Chaduli D."/>
            <person name="Navarro D."/>
            <person name="Favel A."/>
            <person name="Norest M."/>
            <person name="Lesage-Meessen L."/>
            <person name="Balint B."/>
            <person name="Merenyi Z."/>
            <person name="de Eugenio L."/>
            <person name="Morin E."/>
            <person name="Martinez A.T."/>
            <person name="Baldrian P."/>
            <person name="Stursova M."/>
            <person name="Martinez M.J."/>
            <person name="Novotny C."/>
            <person name="Magnuson J.K."/>
            <person name="Spatafora J.W."/>
            <person name="Maurice S."/>
            <person name="Pangilinan J."/>
            <person name="Andreopoulos W."/>
            <person name="LaButti K."/>
            <person name="Hundley H."/>
            <person name="Na H."/>
            <person name="Kuo A."/>
            <person name="Barry K."/>
            <person name="Lipzen A."/>
            <person name="Henrissat B."/>
            <person name="Riley R."/>
            <person name="Ahrendt S."/>
            <person name="Nagy L.G."/>
            <person name="Grigoriev I.V."/>
            <person name="Martin F."/>
            <person name="Rosso M.N."/>
        </authorList>
    </citation>
    <scope>NUCLEOTIDE SEQUENCE [LARGE SCALE GENOMIC DNA]</scope>
    <source>
        <strain evidence="2 3">CIRM-BRFM 1785</strain>
    </source>
</reference>
<dbReference type="RefSeq" id="XP_047780097.1">
    <property type="nucleotide sequence ID" value="XM_047923567.1"/>
</dbReference>
<feature type="region of interest" description="Disordered" evidence="1">
    <location>
        <begin position="134"/>
        <end position="161"/>
    </location>
</feature>
<dbReference type="InterPro" id="IPR006708">
    <property type="entry name" value="Pex19"/>
</dbReference>
<feature type="compositionally biased region" description="Basic and acidic residues" evidence="1">
    <location>
        <begin position="109"/>
        <end position="120"/>
    </location>
</feature>
<evidence type="ECO:0000256" key="1">
    <source>
        <dbReference type="SAM" id="MobiDB-lite"/>
    </source>
</evidence>
<accession>A0ABQ8KKT7</accession>
<name>A0ABQ8KKT7_9APHY</name>
<feature type="region of interest" description="Disordered" evidence="1">
    <location>
        <begin position="1"/>
        <end position="120"/>
    </location>
</feature>
<feature type="compositionally biased region" description="Acidic residues" evidence="1">
    <location>
        <begin position="10"/>
        <end position="21"/>
    </location>
</feature>
<comment type="caution">
    <text evidence="2">The sequence shown here is derived from an EMBL/GenBank/DDBJ whole genome shotgun (WGS) entry which is preliminary data.</text>
</comment>
<proteinExistence type="predicted"/>
<protein>
    <submittedName>
        <fullName evidence="2">Pex19-domain-containing protein</fullName>
    </submittedName>
</protein>
<dbReference type="Pfam" id="PF04614">
    <property type="entry name" value="Pex19"/>
    <property type="match status" value="1"/>
</dbReference>
<dbReference type="EMBL" id="JADCUA010000008">
    <property type="protein sequence ID" value="KAH9838059.1"/>
    <property type="molecule type" value="Genomic_DNA"/>
</dbReference>
<dbReference type="InterPro" id="IPR038322">
    <property type="entry name" value="Pex19_C_sf"/>
</dbReference>
<gene>
    <name evidence="2" type="ORF">C8Q71DRAFT_755956</name>
</gene>
<feature type="compositionally biased region" description="Low complexity" evidence="1">
    <location>
        <begin position="29"/>
        <end position="60"/>
    </location>
</feature>
<sequence>MSASQKPRIDDDDLDDLDDVLEQFQPKGAAPKQAAAASSSSATPNLTASSTAANTQASSLDSLGMDEDFMRELSQGMESLMREIVSGADPKADGAGAAGASAESDQDTDEKQRQEALHSAWEKMLAESMNGALNMEGQPEGVAGASESTKSGGATAAPQDSFEASIRKAMEKLKESESSLKDGAGGSVDDLMAQLGEGLDDMDPGEADELQKVLENMMTELMSKEILYEPLKELHDKFPDYLKEHDATLSSDDKKRYDVQYSIVSKLITIFDDPTYSDSDPAKATQVVTLMTEMQSHGSPPAEIMAPLPPGLDMGADGMPKMPDGCIIA</sequence>
<keyword evidence="3" id="KW-1185">Reference proteome</keyword>